<reference evidence="1" key="2">
    <citation type="submission" date="2007-05" db="EMBL/GenBank/DDBJ databases">
        <title>Genome sequence of Fusobacterium nucleatum subspecies polymorphum - a genetically tractable Fusobacterium.</title>
        <authorList>
            <person name="Karpathy S.E."/>
            <person name="Xiang Q."/>
            <person name="Gioia J."/>
            <person name="Jiang H."/>
            <person name="Liu Y."/>
            <person name="Petrosino J.F."/>
            <person name="Yerrapragada S."/>
            <person name="Fox G.E."/>
            <person name="Kinder Haake S."/>
            <person name="Weinstock G.M."/>
            <person name="Highlander S.K."/>
        </authorList>
    </citation>
    <scope>NUCLEOTIDE SEQUENCE [LARGE SCALE GENOMIC DNA]</scope>
    <source>
        <strain evidence="1">ATCC 10953</strain>
    </source>
</reference>
<reference evidence="1" key="1">
    <citation type="submission" date="2006-07" db="EMBL/GenBank/DDBJ databases">
        <authorList>
            <person name="Qin X."/>
            <person name="Weinstock G.M."/>
        </authorList>
    </citation>
    <scope>NUCLEOTIDE SEQUENCE [LARGE SCALE GENOMIC DNA]</scope>
    <source>
        <strain evidence="1">ATCC 10953</strain>
    </source>
</reference>
<dbReference type="RefSeq" id="WP_005898234.1">
    <property type="nucleotide sequence ID" value="NZ_CM000440.1"/>
</dbReference>
<dbReference type="InterPro" id="IPR038148">
    <property type="entry name" value="Tn1545/Tn916_Xis"/>
</dbReference>
<proteinExistence type="predicted"/>
<dbReference type="Proteomes" id="UP000001921">
    <property type="component" value="Chromosome"/>
</dbReference>
<name>A5TX17_FUSNP</name>
<dbReference type="HOGENOM" id="CLU_2934857_0_0_0"/>
<dbReference type="EMBL" id="CM000440">
    <property type="protein sequence ID" value="EDK89442.1"/>
    <property type="molecule type" value="Genomic_DNA"/>
</dbReference>
<protein>
    <submittedName>
        <fullName evidence="1">Uncharacterized protein</fullName>
    </submittedName>
</protein>
<organism evidence="1">
    <name type="scientific">Fusobacterium polymorphum ATCC 10953</name>
    <dbReference type="NCBI Taxonomy" id="393480"/>
    <lineage>
        <taxon>Bacteria</taxon>
        <taxon>Fusobacteriati</taxon>
        <taxon>Fusobacteriota</taxon>
        <taxon>Fusobacteriia</taxon>
        <taxon>Fusobacteriales</taxon>
        <taxon>Fusobacteriaceae</taxon>
        <taxon>Fusobacterium</taxon>
    </lineage>
</organism>
<dbReference type="AlphaFoldDB" id="A5TX17"/>
<evidence type="ECO:0000313" key="1">
    <source>
        <dbReference type="EMBL" id="EDK89442.1"/>
    </source>
</evidence>
<gene>
    <name evidence="1" type="ORF">FNP_1669</name>
</gene>
<accession>A5TX17</accession>
<dbReference type="GeneID" id="45635649"/>
<sequence length="60" mass="6910">MNKIMLTVKEASAITNIGVARLKMLTREYPDFPYVKVGVKYLIIADKLVEWLNNHKGEVF</sequence>
<dbReference type="Gene3D" id="3.90.105.50">
    <property type="match status" value="1"/>
</dbReference>